<organism evidence="2">
    <name type="scientific">Riptortus pedestris</name>
    <name type="common">Bean bug</name>
    <dbReference type="NCBI Taxonomy" id="329032"/>
    <lineage>
        <taxon>Eukaryota</taxon>
        <taxon>Metazoa</taxon>
        <taxon>Ecdysozoa</taxon>
        <taxon>Arthropoda</taxon>
        <taxon>Hexapoda</taxon>
        <taxon>Insecta</taxon>
        <taxon>Pterygota</taxon>
        <taxon>Neoptera</taxon>
        <taxon>Paraneoptera</taxon>
        <taxon>Hemiptera</taxon>
        <taxon>Heteroptera</taxon>
        <taxon>Panheteroptera</taxon>
        <taxon>Pentatomomorpha</taxon>
        <taxon>Coreoidea</taxon>
        <taxon>Alydidae</taxon>
        <taxon>Riptortus</taxon>
    </lineage>
</organism>
<dbReference type="InterPro" id="IPR013761">
    <property type="entry name" value="SAM/pointed_sf"/>
</dbReference>
<evidence type="ECO:0000313" key="2">
    <source>
        <dbReference type="EMBL" id="BAN21046.1"/>
    </source>
</evidence>
<dbReference type="EMBL" id="AK417831">
    <property type="protein sequence ID" value="BAN21046.1"/>
    <property type="molecule type" value="mRNA"/>
</dbReference>
<protein>
    <recommendedName>
        <fullName evidence="1">SAM domain-containing protein</fullName>
    </recommendedName>
</protein>
<dbReference type="GO" id="GO:0009898">
    <property type="term" value="C:cytoplasmic side of plasma membrane"/>
    <property type="evidence" value="ECO:0007669"/>
    <property type="project" value="TreeGrafter"/>
</dbReference>
<evidence type="ECO:0000259" key="1">
    <source>
        <dbReference type="PROSITE" id="PS50105"/>
    </source>
</evidence>
<dbReference type="GO" id="GO:0007169">
    <property type="term" value="P:cell surface receptor protein tyrosine kinase signaling pathway"/>
    <property type="evidence" value="ECO:0007669"/>
    <property type="project" value="TreeGrafter"/>
</dbReference>
<name>R4WQ63_RIPPE</name>
<accession>R4WQ63</accession>
<sequence>MVEESVYPSSKPKSRAARPKPIYLWTMQDVQTWLKRHCTDYYPLYADKFLEHEITGRTLVRISEGTLLRLGIDNPQHRQEVWREITKLRLKSDILEIKDLERKDSGLV</sequence>
<reference evidence="2" key="1">
    <citation type="journal article" date="2013" name="PLoS ONE">
        <title>Gene expression in gut symbiotic organ of stinkbug affected by extracellular bacterial symbiont.</title>
        <authorList>
            <person name="Futahashi R."/>
            <person name="Tanaka K."/>
            <person name="Tanahashi M."/>
            <person name="Nikoh N."/>
            <person name="Kikuchi Y."/>
            <person name="Lee B.L."/>
            <person name="Fukatsu T."/>
        </authorList>
    </citation>
    <scope>NUCLEOTIDE SEQUENCE</scope>
    <source>
        <tissue evidence="2">Midgut</tissue>
    </source>
</reference>
<dbReference type="PANTHER" id="PTHR20843">
    <property type="entry name" value="STERILE ALPHA MOTIF DOMAIN CONTAINING PROTEIN 10"/>
    <property type="match status" value="1"/>
</dbReference>
<feature type="domain" description="SAM" evidence="1">
    <location>
        <begin position="25"/>
        <end position="91"/>
    </location>
</feature>
<dbReference type="AlphaFoldDB" id="R4WQ63"/>
<dbReference type="PANTHER" id="PTHR20843:SF0">
    <property type="entry name" value="PROTEIN AVEUGLE"/>
    <property type="match status" value="1"/>
</dbReference>
<dbReference type="PROSITE" id="PS50105">
    <property type="entry name" value="SAM_DOMAIN"/>
    <property type="match status" value="1"/>
</dbReference>
<dbReference type="CDD" id="cd09510">
    <property type="entry name" value="SAM_aveugle-like"/>
    <property type="match status" value="1"/>
</dbReference>
<dbReference type="SUPFAM" id="SSF47769">
    <property type="entry name" value="SAM/Pointed domain"/>
    <property type="match status" value="1"/>
</dbReference>
<dbReference type="InterPro" id="IPR052268">
    <property type="entry name" value="SAM_domain-containing_protein"/>
</dbReference>
<dbReference type="SMART" id="SM00454">
    <property type="entry name" value="SAM"/>
    <property type="match status" value="1"/>
</dbReference>
<dbReference type="Pfam" id="PF07647">
    <property type="entry name" value="SAM_2"/>
    <property type="match status" value="1"/>
</dbReference>
<dbReference type="InterPro" id="IPR001660">
    <property type="entry name" value="SAM"/>
</dbReference>
<dbReference type="Gene3D" id="1.10.150.50">
    <property type="entry name" value="Transcription Factor, Ets-1"/>
    <property type="match status" value="1"/>
</dbReference>
<dbReference type="InterPro" id="IPR039144">
    <property type="entry name" value="Aveugle-like_SAM_dom"/>
</dbReference>
<proteinExistence type="evidence at transcript level"/>